<reference evidence="3" key="1">
    <citation type="submission" date="2015-02" db="EMBL/GenBank/DDBJ databases">
        <title>Draft Genome of Frankia sp. CpI1-S.</title>
        <authorList>
            <person name="Oshone R.T."/>
            <person name="Ngom M."/>
            <person name="Ghodhbane-Gtari F."/>
            <person name="Gtari M."/>
            <person name="Morris K."/>
            <person name="Thomas K."/>
            <person name="Sen A."/>
            <person name="Tisa L.S."/>
        </authorList>
    </citation>
    <scope>NUCLEOTIDE SEQUENCE [LARGE SCALE GENOMIC DNA]</scope>
    <source>
        <strain evidence="3">CpI1-S</strain>
    </source>
</reference>
<dbReference type="OrthoDB" id="9806902at2"/>
<keyword evidence="3" id="KW-1185">Reference proteome</keyword>
<dbReference type="RefSeq" id="WP_044884503.1">
    <property type="nucleotide sequence ID" value="NZ_JYFN01000010.1"/>
</dbReference>
<sequence>MSIPLSSPPSHPRPRGYVGGPGSRYWPSSDPTRRAGANVVLLPGRGESAEIFEHLAFRLALDGYQVTFLDHGRDSVLALGEAREPGLPFVLLGSDSGALRALVGAASPAVRPDALILVDLPLLHRAVAGEPPDQPIPRSLPDLPILLLHGEDDRVTPFPLVRMATRTARGARLASLPGGRGVLSGPGRRAAGAHILLFLENLRTRRPAPAPRSASPA</sequence>
<accession>A0A0D8BIR3</accession>
<dbReference type="InterPro" id="IPR029058">
    <property type="entry name" value="AB_hydrolase_fold"/>
</dbReference>
<evidence type="ECO:0000313" key="3">
    <source>
        <dbReference type="Proteomes" id="UP000032545"/>
    </source>
</evidence>
<name>A0A0D8BIR3_9ACTN</name>
<dbReference type="Gene3D" id="3.40.50.1820">
    <property type="entry name" value="alpha/beta hydrolase"/>
    <property type="match status" value="1"/>
</dbReference>
<dbReference type="SUPFAM" id="SSF53474">
    <property type="entry name" value="alpha/beta-Hydrolases"/>
    <property type="match status" value="1"/>
</dbReference>
<feature type="compositionally biased region" description="Pro residues" evidence="1">
    <location>
        <begin position="1"/>
        <end position="11"/>
    </location>
</feature>
<dbReference type="EMBL" id="JYFN01000010">
    <property type="protein sequence ID" value="KJE23889.1"/>
    <property type="molecule type" value="Genomic_DNA"/>
</dbReference>
<dbReference type="GO" id="GO:0016787">
    <property type="term" value="F:hydrolase activity"/>
    <property type="evidence" value="ECO:0007669"/>
    <property type="project" value="UniProtKB-KW"/>
</dbReference>
<dbReference type="Proteomes" id="UP000032545">
    <property type="component" value="Unassembled WGS sequence"/>
</dbReference>
<dbReference type="PATRIC" id="fig|1502723.3.peg.6953"/>
<reference evidence="2 3" key="2">
    <citation type="journal article" date="2016" name="Genome Announc.">
        <title>Permanent Draft Genome Sequences for Two Variants of Frankia sp. Strain CpI1, the First Frankia Strain Isolated from Root Nodules of Comptonia peregrina.</title>
        <authorList>
            <person name="Oshone R."/>
            <person name="Hurst S.G.IV."/>
            <person name="Abebe-Akele F."/>
            <person name="Simpson S."/>
            <person name="Morris K."/>
            <person name="Thomas W.K."/>
            <person name="Tisa L.S."/>
        </authorList>
    </citation>
    <scope>NUCLEOTIDE SEQUENCE [LARGE SCALE GENOMIC DNA]</scope>
    <source>
        <strain evidence="3">CpI1-S</strain>
    </source>
</reference>
<dbReference type="AlphaFoldDB" id="A0A0D8BIR3"/>
<feature type="region of interest" description="Disordered" evidence="1">
    <location>
        <begin position="1"/>
        <end position="32"/>
    </location>
</feature>
<gene>
    <name evidence="2" type="ORF">FF36_01822</name>
</gene>
<evidence type="ECO:0000313" key="2">
    <source>
        <dbReference type="EMBL" id="KJE23889.1"/>
    </source>
</evidence>
<protein>
    <submittedName>
        <fullName evidence="2">Alpha/beta hydrolase family</fullName>
    </submittedName>
</protein>
<comment type="caution">
    <text evidence="2">The sequence shown here is derived from an EMBL/GenBank/DDBJ whole genome shotgun (WGS) entry which is preliminary data.</text>
</comment>
<keyword evidence="2" id="KW-0378">Hydrolase</keyword>
<evidence type="ECO:0000256" key="1">
    <source>
        <dbReference type="SAM" id="MobiDB-lite"/>
    </source>
</evidence>
<organism evidence="2 3">
    <name type="scientific">Frankia torreyi</name>
    <dbReference type="NCBI Taxonomy" id="1856"/>
    <lineage>
        <taxon>Bacteria</taxon>
        <taxon>Bacillati</taxon>
        <taxon>Actinomycetota</taxon>
        <taxon>Actinomycetes</taxon>
        <taxon>Frankiales</taxon>
        <taxon>Frankiaceae</taxon>
        <taxon>Frankia</taxon>
    </lineage>
</organism>
<proteinExistence type="predicted"/>